<evidence type="ECO:0008006" key="3">
    <source>
        <dbReference type="Google" id="ProtNLM"/>
    </source>
</evidence>
<dbReference type="PANTHER" id="PTHR30441">
    <property type="entry name" value="DUF748 DOMAIN-CONTAINING PROTEIN"/>
    <property type="match status" value="1"/>
</dbReference>
<accession>D1PYS6</accession>
<dbReference type="eggNOG" id="COG2982">
    <property type="taxonomic scope" value="Bacteria"/>
</dbReference>
<dbReference type="HOGENOM" id="CLU_1197091_0_0_10"/>
<feature type="non-terminal residue" evidence="1">
    <location>
        <position position="232"/>
    </location>
</feature>
<name>D1PYS6_9BACT</name>
<reference evidence="1 2" key="1">
    <citation type="submission" date="2009-10" db="EMBL/GenBank/DDBJ databases">
        <authorList>
            <person name="Qin X."/>
            <person name="Bachman B."/>
            <person name="Battles P."/>
            <person name="Bell A."/>
            <person name="Bess C."/>
            <person name="Bickham C."/>
            <person name="Chaboub L."/>
            <person name="Chen D."/>
            <person name="Coyle M."/>
            <person name="Deiros D.R."/>
            <person name="Dinh H."/>
            <person name="Forbes L."/>
            <person name="Fowler G."/>
            <person name="Francisco L."/>
            <person name="Fu Q."/>
            <person name="Gubbala S."/>
            <person name="Hale W."/>
            <person name="Han Y."/>
            <person name="Hemphill L."/>
            <person name="Highlander S.K."/>
            <person name="Hirani K."/>
            <person name="Hogues M."/>
            <person name="Jackson L."/>
            <person name="Jakkamsetti A."/>
            <person name="Javaid M."/>
            <person name="Jiang H."/>
            <person name="Korchina V."/>
            <person name="Kovar C."/>
            <person name="Lara F."/>
            <person name="Lee S."/>
            <person name="Mata R."/>
            <person name="Mathew T."/>
            <person name="Moen C."/>
            <person name="Morales K."/>
            <person name="Munidasa M."/>
            <person name="Nazareth L."/>
            <person name="Ngo R."/>
            <person name="Nguyen L."/>
            <person name="Okwuonu G."/>
            <person name="Ongeri F."/>
            <person name="Patil S."/>
            <person name="Petrosino J."/>
            <person name="Pham C."/>
            <person name="Pham P."/>
            <person name="Pu L.-L."/>
            <person name="Puazo M."/>
            <person name="Raj R."/>
            <person name="Reid J."/>
            <person name="Rouhana J."/>
            <person name="Saada N."/>
            <person name="Shang Y."/>
            <person name="Simmons D."/>
            <person name="Thornton R."/>
            <person name="Warren J."/>
            <person name="Weissenberger G."/>
            <person name="Zhang J."/>
            <person name="Zhang L."/>
            <person name="Zhou C."/>
            <person name="Zhu D."/>
            <person name="Muzny D."/>
            <person name="Worley K."/>
            <person name="Gibbs R."/>
        </authorList>
    </citation>
    <scope>NUCLEOTIDE SEQUENCE [LARGE SCALE GENOMIC DNA]</scope>
    <source>
        <strain evidence="1 2">DSM 17361</strain>
    </source>
</reference>
<keyword evidence="2" id="KW-1185">Reference proteome</keyword>
<dbReference type="InterPro" id="IPR052894">
    <property type="entry name" value="AsmA-related"/>
</dbReference>
<evidence type="ECO:0000313" key="2">
    <source>
        <dbReference type="Proteomes" id="UP000003160"/>
    </source>
</evidence>
<sequence>MKTIKHSINVLIWAIVSLCLIALLLVNLPVVQSHLGSQIADVLSQKLNTRVDMGRASLGLFNRIIIDDVNIQDMKGHDMLQATRISVKADLISLLQGRISITSAQLFGMKANFYKETAQSKPNFQFALDSLASKDTLNHQPLDLELKSLIIRRGNICWNQLDKPRKQSFDTHHLNVKNLSSHIILNALRDDSINLKLKRISFTEASGLNIKSLAFKLVANRHRALLSGLNLS</sequence>
<dbReference type="EMBL" id="ACKS01000080">
    <property type="protein sequence ID" value="EFA43433.1"/>
    <property type="molecule type" value="Genomic_DNA"/>
</dbReference>
<evidence type="ECO:0000313" key="1">
    <source>
        <dbReference type="EMBL" id="EFA43433.1"/>
    </source>
</evidence>
<dbReference type="Proteomes" id="UP000003160">
    <property type="component" value="Unassembled WGS sequence"/>
</dbReference>
<proteinExistence type="predicted"/>
<comment type="caution">
    <text evidence="1">The sequence shown here is derived from an EMBL/GenBank/DDBJ whole genome shotgun (WGS) entry which is preliminary data.</text>
</comment>
<protein>
    <recommendedName>
        <fullName evidence="3">AsmA domain-containing protein</fullName>
    </recommendedName>
</protein>
<dbReference type="GO" id="GO:0005886">
    <property type="term" value="C:plasma membrane"/>
    <property type="evidence" value="ECO:0007669"/>
    <property type="project" value="TreeGrafter"/>
</dbReference>
<dbReference type="PANTHER" id="PTHR30441:SF8">
    <property type="entry name" value="DUF748 DOMAIN-CONTAINING PROTEIN"/>
    <property type="match status" value="1"/>
</dbReference>
<organism evidence="1 2">
    <name type="scientific">Hallella bergensis DSM 17361</name>
    <dbReference type="NCBI Taxonomy" id="585502"/>
    <lineage>
        <taxon>Bacteria</taxon>
        <taxon>Pseudomonadati</taxon>
        <taxon>Bacteroidota</taxon>
        <taxon>Bacteroidia</taxon>
        <taxon>Bacteroidales</taxon>
        <taxon>Prevotellaceae</taxon>
        <taxon>Hallella</taxon>
    </lineage>
</organism>
<dbReference type="AlphaFoldDB" id="D1PYS6"/>
<dbReference type="GO" id="GO:0090313">
    <property type="term" value="P:regulation of protein targeting to membrane"/>
    <property type="evidence" value="ECO:0007669"/>
    <property type="project" value="TreeGrafter"/>
</dbReference>
<gene>
    <name evidence="1" type="ORF">HMPREF0645_2111</name>
</gene>